<dbReference type="AlphaFoldDB" id="A0A843X8J2"/>
<dbReference type="EC" id="2.7.8.15" evidence="5"/>
<evidence type="ECO:0000256" key="18">
    <source>
        <dbReference type="ARBA" id="ARBA00045078"/>
    </source>
</evidence>
<evidence type="ECO:0000256" key="7">
    <source>
        <dbReference type="ARBA" id="ARBA00022676"/>
    </source>
</evidence>
<comment type="pathway">
    <text evidence="3">Protein modification; protein glycosylation.</text>
</comment>
<evidence type="ECO:0000256" key="2">
    <source>
        <dbReference type="ARBA" id="ARBA00004477"/>
    </source>
</evidence>
<feature type="transmembrane region" description="Helical" evidence="20">
    <location>
        <begin position="226"/>
        <end position="245"/>
    </location>
</feature>
<comment type="cofactor">
    <cofactor evidence="1">
        <name>Mg(2+)</name>
        <dbReference type="ChEBI" id="CHEBI:18420"/>
    </cofactor>
</comment>
<reference evidence="21" key="1">
    <citation type="submission" date="2017-07" db="EMBL/GenBank/DDBJ databases">
        <title>Taro Niue Genome Assembly and Annotation.</title>
        <authorList>
            <person name="Atibalentja N."/>
            <person name="Keating K."/>
            <person name="Fields C.J."/>
        </authorList>
    </citation>
    <scope>NUCLEOTIDE SEQUENCE</scope>
    <source>
        <strain evidence="21">Niue_2</strain>
        <tissue evidence="21">Leaf</tissue>
    </source>
</reference>
<feature type="compositionally biased region" description="Basic and acidic residues" evidence="19">
    <location>
        <begin position="15"/>
        <end position="27"/>
    </location>
</feature>
<protein>
    <recommendedName>
        <fullName evidence="6">UDP-N-acetylglucosamine--dolichyl-phosphate N-acetylglucosaminephosphotransferase</fullName>
        <ecNumber evidence="5">2.7.8.15</ecNumber>
    </recommendedName>
    <alternativeName>
        <fullName evidence="15">GlcNAc-1-P transferase</fullName>
    </alternativeName>
    <alternativeName>
        <fullName evidence="16">N-acetylglucosamine-1-phosphate transferase</fullName>
    </alternativeName>
</protein>
<keyword evidence="9 20" id="KW-0812">Transmembrane</keyword>
<evidence type="ECO:0000256" key="19">
    <source>
        <dbReference type="SAM" id="MobiDB-lite"/>
    </source>
</evidence>
<evidence type="ECO:0000256" key="14">
    <source>
        <dbReference type="ARBA" id="ARBA00023136"/>
    </source>
</evidence>
<proteinExistence type="inferred from homology"/>
<comment type="similarity">
    <text evidence="4">Belongs to the glycosyltransferase 4 family.</text>
</comment>
<organism evidence="21 22">
    <name type="scientific">Colocasia esculenta</name>
    <name type="common">Wild taro</name>
    <name type="synonym">Arum esculentum</name>
    <dbReference type="NCBI Taxonomy" id="4460"/>
    <lineage>
        <taxon>Eukaryota</taxon>
        <taxon>Viridiplantae</taxon>
        <taxon>Streptophyta</taxon>
        <taxon>Embryophyta</taxon>
        <taxon>Tracheophyta</taxon>
        <taxon>Spermatophyta</taxon>
        <taxon>Magnoliopsida</taxon>
        <taxon>Liliopsida</taxon>
        <taxon>Araceae</taxon>
        <taxon>Aroideae</taxon>
        <taxon>Colocasieae</taxon>
        <taxon>Colocasia</taxon>
    </lineage>
</organism>
<evidence type="ECO:0000256" key="16">
    <source>
        <dbReference type="ARBA" id="ARBA00033238"/>
    </source>
</evidence>
<evidence type="ECO:0000256" key="1">
    <source>
        <dbReference type="ARBA" id="ARBA00001946"/>
    </source>
</evidence>
<keyword evidence="8" id="KW-0808">Transferase</keyword>
<feature type="region of interest" description="Disordered" evidence="19">
    <location>
        <begin position="1"/>
        <end position="27"/>
    </location>
</feature>
<name>A0A843X8J2_COLES</name>
<keyword evidence="7" id="KW-0328">Glycosyltransferase</keyword>
<dbReference type="GO" id="GO:0016757">
    <property type="term" value="F:glycosyltransferase activity"/>
    <property type="evidence" value="ECO:0007669"/>
    <property type="project" value="UniProtKB-KW"/>
</dbReference>
<keyword evidence="22" id="KW-1185">Reference proteome</keyword>
<feature type="transmembrane region" description="Helical" evidence="20">
    <location>
        <begin position="42"/>
        <end position="62"/>
    </location>
</feature>
<dbReference type="OrthoDB" id="10262326at2759"/>
<dbReference type="GO" id="GO:0005789">
    <property type="term" value="C:endoplasmic reticulum membrane"/>
    <property type="evidence" value="ECO:0007669"/>
    <property type="project" value="UniProtKB-SubCell"/>
</dbReference>
<feature type="transmembrane region" description="Helical" evidence="20">
    <location>
        <begin position="74"/>
        <end position="100"/>
    </location>
</feature>
<dbReference type="InterPro" id="IPR033895">
    <property type="entry name" value="GPT"/>
</dbReference>
<keyword evidence="13 20" id="KW-1133">Transmembrane helix</keyword>
<evidence type="ECO:0000256" key="20">
    <source>
        <dbReference type="SAM" id="Phobius"/>
    </source>
</evidence>
<dbReference type="GO" id="GO:0046872">
    <property type="term" value="F:metal ion binding"/>
    <property type="evidence" value="ECO:0007669"/>
    <property type="project" value="UniProtKB-KW"/>
</dbReference>
<dbReference type="InterPro" id="IPR000715">
    <property type="entry name" value="Glycosyl_transferase_4"/>
</dbReference>
<evidence type="ECO:0000256" key="5">
    <source>
        <dbReference type="ARBA" id="ARBA00013225"/>
    </source>
</evidence>
<dbReference type="PANTHER" id="PTHR10571">
    <property type="entry name" value="UDP-N-ACETYLGLUCOSAMINE--DOLICHYL-PHOSPHATE N-ACETYLGLUCOSAMINEPHOSPHOTRANSFERASE"/>
    <property type="match status" value="1"/>
</dbReference>
<feature type="transmembrane region" description="Helical" evidence="20">
    <location>
        <begin position="183"/>
        <end position="205"/>
    </location>
</feature>
<dbReference type="GO" id="GO:0003975">
    <property type="term" value="F:UDP-N-acetylglucosamine-dolichyl-phosphate N-acetylglucosaminephosphotransferase activity"/>
    <property type="evidence" value="ECO:0007669"/>
    <property type="project" value="UniProtKB-EC"/>
</dbReference>
<evidence type="ECO:0000313" key="22">
    <source>
        <dbReference type="Proteomes" id="UP000652761"/>
    </source>
</evidence>
<evidence type="ECO:0000313" key="21">
    <source>
        <dbReference type="EMBL" id="MQM15640.1"/>
    </source>
</evidence>
<evidence type="ECO:0000256" key="3">
    <source>
        <dbReference type="ARBA" id="ARBA00004922"/>
    </source>
</evidence>
<dbReference type="CDD" id="cd06855">
    <property type="entry name" value="GT_GPT_euk"/>
    <property type="match status" value="1"/>
</dbReference>
<dbReference type="UniPathway" id="UPA00378"/>
<gene>
    <name evidence="21" type="ORF">Taro_048588</name>
</gene>
<evidence type="ECO:0000256" key="12">
    <source>
        <dbReference type="ARBA" id="ARBA00022842"/>
    </source>
</evidence>
<comment type="subcellular location">
    <subcellularLocation>
        <location evidence="2">Endoplasmic reticulum membrane</location>
        <topology evidence="2">Multi-pass membrane protein</topology>
    </subcellularLocation>
</comment>
<keyword evidence="12" id="KW-0460">Magnesium</keyword>
<evidence type="ECO:0000256" key="15">
    <source>
        <dbReference type="ARBA" id="ARBA00029567"/>
    </source>
</evidence>
<dbReference type="Proteomes" id="UP000652761">
    <property type="component" value="Unassembled WGS sequence"/>
</dbReference>
<dbReference type="Pfam" id="PF00953">
    <property type="entry name" value="Glycos_transf_4"/>
    <property type="match status" value="1"/>
</dbReference>
<evidence type="ECO:0000256" key="4">
    <source>
        <dbReference type="ARBA" id="ARBA00009317"/>
    </source>
</evidence>
<sequence>MSARRRGPSSVASENGRETKEEVRPKEPVPGDGALVLAPPKLGAVLSVSAAFFGLFFYLVMYHYDIEQQLRRSIAINAAMSFGGFVVVVRFIPVAARYLLRRSMFGYDINKKGTPQGTVKVPESLGIVTGIVFLVVTILFQHFNFESDSNWLVEYNAALASVCFMILLGFVDDVLDVPWRIKLLLPSFAALPLLMAYAGHTSIIIPKPLVPYVGVKILDLGMIYKLYMGMLAVFCTNSINIHAGINGLEVGQTVVISAAVLIHNVMQIGASKDPEYMQAHAFSIYLVQPLLATSLGLLSYNWYPSSVFVGDTYTYFAGMALAVVGILGHFSETLLLFFLPQVLNFLYSCPQLFKIIPCPRHRLPRFDPKSGLLTGTTDGTLVHTLSLSCEWYLHIWVGDHELTRKIEPTLTWSRVKFQDLEALYSFLSFFAYVTRDHDLLFFKCWQALSCLFCFWLRHVLSGWYKTRSHSERTCFRSLKVDLLERSPFLSSGKPMAIPSMMSNLSLLWHTV</sequence>
<comment type="function">
    <text evidence="17">UDP-N-acetylglucosamine--dolichyl-phosphate N-acetylglucosaminephosphotransferase that operates in the biosynthetic pathway of dolichol-linked oligosaccharides, the glycan precursors employed in protein asparagine (N)-glycosylation. The assembly of dolichol-linked oligosaccharides begins on the cytosolic side of the endoplasmic reticulum membrane and finishes in its lumen. The sequential addition of sugars to dolichol pyrophosphate produces dolichol-linked oligosaccharides containing fourteen sugars, including two GlcNAcs, nine mannoses and three glucoses. Once assembled, the oligosaccharide is transferred from the lipid to nascent proteins by oligosaccharyltransferases. Catalyzes the initial step of dolichol-linked oligosaccharide biosynthesis, transfering GlcNAc-1-P from cytosolic UDP-GlcNAc onto the carrier lipid dolichyl phosphate (P-dolichol), yielding GlcNAc-P-P-dolichol embedded in the cytoplasmic leaflet of the endoplasmic reticulum membrane.</text>
</comment>
<evidence type="ECO:0000256" key="13">
    <source>
        <dbReference type="ARBA" id="ARBA00022989"/>
    </source>
</evidence>
<evidence type="ECO:0000256" key="9">
    <source>
        <dbReference type="ARBA" id="ARBA00022692"/>
    </source>
</evidence>
<dbReference type="PANTHER" id="PTHR10571:SF0">
    <property type="entry name" value="UDP-N-ACETYLGLUCOSAMINE--DOLICHYL-PHOSPHATE N-ACETYLGLUCOSAMINEPHOSPHOTRANSFERASE"/>
    <property type="match status" value="1"/>
</dbReference>
<feature type="transmembrane region" description="Helical" evidence="20">
    <location>
        <begin position="120"/>
        <end position="140"/>
    </location>
</feature>
<accession>A0A843X8J2</accession>
<feature type="transmembrane region" description="Helical" evidence="20">
    <location>
        <begin position="315"/>
        <end position="339"/>
    </location>
</feature>
<keyword evidence="11" id="KW-0256">Endoplasmic reticulum</keyword>
<evidence type="ECO:0000256" key="10">
    <source>
        <dbReference type="ARBA" id="ARBA00022723"/>
    </source>
</evidence>
<dbReference type="GO" id="GO:0006488">
    <property type="term" value="P:dolichol-linked oligosaccharide biosynthetic process"/>
    <property type="evidence" value="ECO:0007669"/>
    <property type="project" value="InterPro"/>
</dbReference>
<feature type="transmembrane region" description="Helical" evidence="20">
    <location>
        <begin position="282"/>
        <end position="303"/>
    </location>
</feature>
<evidence type="ECO:0000256" key="17">
    <source>
        <dbReference type="ARBA" id="ARBA00044717"/>
    </source>
</evidence>
<feature type="transmembrane region" description="Helical" evidence="20">
    <location>
        <begin position="251"/>
        <end position="270"/>
    </location>
</feature>
<evidence type="ECO:0000256" key="11">
    <source>
        <dbReference type="ARBA" id="ARBA00022824"/>
    </source>
</evidence>
<dbReference type="EMBL" id="NMUH01006616">
    <property type="protein sequence ID" value="MQM15640.1"/>
    <property type="molecule type" value="Genomic_DNA"/>
</dbReference>
<evidence type="ECO:0000256" key="6">
    <source>
        <dbReference type="ARBA" id="ARBA00017659"/>
    </source>
</evidence>
<comment type="caution">
    <text evidence="21">The sequence shown here is derived from an EMBL/GenBank/DDBJ whole genome shotgun (WGS) entry which is preliminary data.</text>
</comment>
<feature type="transmembrane region" description="Helical" evidence="20">
    <location>
        <begin position="152"/>
        <end position="171"/>
    </location>
</feature>
<keyword evidence="14 20" id="KW-0472">Membrane</keyword>
<keyword evidence="10" id="KW-0479">Metal-binding</keyword>
<evidence type="ECO:0000256" key="8">
    <source>
        <dbReference type="ARBA" id="ARBA00022679"/>
    </source>
</evidence>
<comment type="catalytic activity">
    <reaction evidence="18">
        <text>a di-trans,poly-cis-dolichyl phosphate + UDP-N-acetyl-alpha-D-glucosamine = an N-acetyl-alpha-D-glucosaminyl-diphospho-di-trans,poly-cis-dolichol + UMP</text>
        <dbReference type="Rhea" id="RHEA:13289"/>
        <dbReference type="Rhea" id="RHEA-COMP:19498"/>
        <dbReference type="Rhea" id="RHEA-COMP:19507"/>
        <dbReference type="ChEBI" id="CHEBI:57683"/>
        <dbReference type="ChEBI" id="CHEBI:57705"/>
        <dbReference type="ChEBI" id="CHEBI:57865"/>
        <dbReference type="ChEBI" id="CHEBI:58427"/>
        <dbReference type="EC" id="2.7.8.15"/>
    </reaction>
    <physiologicalReaction direction="left-to-right" evidence="18">
        <dbReference type="Rhea" id="RHEA:13290"/>
    </physiologicalReaction>
</comment>